<evidence type="ECO:0000256" key="3">
    <source>
        <dbReference type="PROSITE-ProRule" id="PRU00284"/>
    </source>
</evidence>
<evidence type="ECO:0000313" key="8">
    <source>
        <dbReference type="Proteomes" id="UP000601522"/>
    </source>
</evidence>
<evidence type="ECO:0000259" key="5">
    <source>
        <dbReference type="PROSITE" id="PS50111"/>
    </source>
</evidence>
<feature type="domain" description="HAMP" evidence="6">
    <location>
        <begin position="303"/>
        <end position="355"/>
    </location>
</feature>
<dbReference type="AlphaFoldDB" id="A0A926IH78"/>
<dbReference type="Pfam" id="PF00672">
    <property type="entry name" value="HAMP"/>
    <property type="match status" value="1"/>
</dbReference>
<dbReference type="Pfam" id="PF00015">
    <property type="entry name" value="MCPsignal"/>
    <property type="match status" value="1"/>
</dbReference>
<name>A0A926IH78_9FIRM</name>
<dbReference type="Gene3D" id="6.10.340.10">
    <property type="match status" value="1"/>
</dbReference>
<accession>A0A926IH78</accession>
<dbReference type="SUPFAM" id="SSF103190">
    <property type="entry name" value="Sensory domain-like"/>
    <property type="match status" value="1"/>
</dbReference>
<protein>
    <submittedName>
        <fullName evidence="7">Methyl-accepting chemotaxis protein</fullName>
    </submittedName>
</protein>
<dbReference type="CDD" id="cd11386">
    <property type="entry name" value="MCP_signal"/>
    <property type="match status" value="1"/>
</dbReference>
<gene>
    <name evidence="7" type="ORF">H8689_04335</name>
</gene>
<dbReference type="InterPro" id="IPR029150">
    <property type="entry name" value="dCache_3"/>
</dbReference>
<keyword evidence="8" id="KW-1185">Reference proteome</keyword>
<dbReference type="RefSeq" id="WP_249323184.1">
    <property type="nucleotide sequence ID" value="NZ_JACRTK010000001.1"/>
</dbReference>
<dbReference type="EMBL" id="JACRTK010000001">
    <property type="protein sequence ID" value="MBC8590367.1"/>
    <property type="molecule type" value="Genomic_DNA"/>
</dbReference>
<dbReference type="InterPro" id="IPR003660">
    <property type="entry name" value="HAMP_dom"/>
</dbReference>
<keyword evidence="4" id="KW-0812">Transmembrane</keyword>
<evidence type="ECO:0000259" key="6">
    <source>
        <dbReference type="PROSITE" id="PS50885"/>
    </source>
</evidence>
<dbReference type="SUPFAM" id="SSF58104">
    <property type="entry name" value="Methyl-accepting chemotaxis protein (MCP) signaling domain"/>
    <property type="match status" value="1"/>
</dbReference>
<dbReference type="Pfam" id="PF14827">
    <property type="entry name" value="dCache_3"/>
    <property type="match status" value="1"/>
</dbReference>
<dbReference type="PANTHER" id="PTHR32089:SF112">
    <property type="entry name" value="LYSOZYME-LIKE PROTEIN-RELATED"/>
    <property type="match status" value="1"/>
</dbReference>
<reference evidence="7 8" key="1">
    <citation type="submission" date="2020-08" db="EMBL/GenBank/DDBJ databases">
        <title>Genome public.</title>
        <authorList>
            <person name="Liu C."/>
            <person name="Sun Q."/>
        </authorList>
    </citation>
    <scope>NUCLEOTIDE SEQUENCE [LARGE SCALE GENOMIC DNA]</scope>
    <source>
        <strain evidence="7 8">NSJ-26</strain>
    </source>
</reference>
<dbReference type="SMART" id="SM00304">
    <property type="entry name" value="HAMP"/>
    <property type="match status" value="1"/>
</dbReference>
<dbReference type="GO" id="GO:0007165">
    <property type="term" value="P:signal transduction"/>
    <property type="evidence" value="ECO:0007669"/>
    <property type="project" value="UniProtKB-KW"/>
</dbReference>
<keyword evidence="4" id="KW-0472">Membrane</keyword>
<evidence type="ECO:0000256" key="2">
    <source>
        <dbReference type="ARBA" id="ARBA00029447"/>
    </source>
</evidence>
<comment type="caution">
    <text evidence="7">The sequence shown here is derived from an EMBL/GenBank/DDBJ whole genome shotgun (WGS) entry which is preliminary data.</text>
</comment>
<evidence type="ECO:0000313" key="7">
    <source>
        <dbReference type="EMBL" id="MBC8590367.1"/>
    </source>
</evidence>
<organism evidence="7 8">
    <name type="scientific">Wansuia hejianensis</name>
    <dbReference type="NCBI Taxonomy" id="2763667"/>
    <lineage>
        <taxon>Bacteria</taxon>
        <taxon>Bacillati</taxon>
        <taxon>Bacillota</taxon>
        <taxon>Clostridia</taxon>
        <taxon>Lachnospirales</taxon>
        <taxon>Lachnospiraceae</taxon>
        <taxon>Wansuia</taxon>
    </lineage>
</organism>
<proteinExistence type="inferred from homology"/>
<dbReference type="InterPro" id="IPR029151">
    <property type="entry name" value="Sensor-like_sf"/>
</dbReference>
<feature type="transmembrane region" description="Helical" evidence="4">
    <location>
        <begin position="7"/>
        <end position="27"/>
    </location>
</feature>
<sequence length="660" mass="73144">MSLKTKIFLGISISILIIFSLFSFYTFGEITKTIINKEREMLETLSNSIYEEMQHQIETSETSALALANNTEVQRLFAKGDREALTQMLMPSYESISDKISQIQFHLPDSTSFLRLHSPSKYGDSLKDFRFTVNECNEKKEVIKGLEEGVAGFGFRVVVPVSYEDKHIGSLEYGSDFGDNFLKDIKSAYDGEYFIYQFSNEENNSKDNIIASTIDKDSWNITEKNYKKNLMENKVIHLQTKDQLSNITLVPFKDYEGNVAGYFKIISDRSELVQQLGNIKYKSVILTLILLGILLSLTYLFLKYSFKPIAELIHVTEKVSKGDLTQNITVKTKDEIGILATSFNVMTSSLREIISKSAQVSEQVAATSEELSAASQEVTATSEEISSTISEVASSVGVQTDSIKNSNIATDNMTEKINNVTNNINKINVSSHNTLKVAESGIIASEDAVNKIIKLKDSTEETSREIYKLNDNSKEIEKIVDSINAIAEQTNLLALNAAIEAARAGEAGKGFSVVADEVRKLAEESSNSSKQISNLILSIQDNIQYTVKLMNENTREVESSVESVRTSSNNFSNILDEINEVANQIEEVARLTKSVSDDAGEVNNSFSIISNAANENLFAVEEVAAGSEEQTAAMEEIASSSTNLSILANDLREAISKFKY</sequence>
<dbReference type="PROSITE" id="PS50111">
    <property type="entry name" value="CHEMOTAXIS_TRANSDUC_2"/>
    <property type="match status" value="1"/>
</dbReference>
<keyword evidence="1 3" id="KW-0807">Transducer</keyword>
<feature type="transmembrane region" description="Helical" evidence="4">
    <location>
        <begin position="284"/>
        <end position="302"/>
    </location>
</feature>
<dbReference type="Proteomes" id="UP000601522">
    <property type="component" value="Unassembled WGS sequence"/>
</dbReference>
<dbReference type="InterPro" id="IPR004089">
    <property type="entry name" value="MCPsignal_dom"/>
</dbReference>
<dbReference type="PROSITE" id="PS50885">
    <property type="entry name" value="HAMP"/>
    <property type="match status" value="1"/>
</dbReference>
<dbReference type="CDD" id="cd06225">
    <property type="entry name" value="HAMP"/>
    <property type="match status" value="1"/>
</dbReference>
<comment type="similarity">
    <text evidence="2">Belongs to the methyl-accepting chemotaxis (MCP) protein family.</text>
</comment>
<dbReference type="PANTHER" id="PTHR32089">
    <property type="entry name" value="METHYL-ACCEPTING CHEMOTAXIS PROTEIN MCPB"/>
    <property type="match status" value="1"/>
</dbReference>
<feature type="domain" description="Methyl-accepting transducer" evidence="5">
    <location>
        <begin position="374"/>
        <end position="610"/>
    </location>
</feature>
<dbReference type="GO" id="GO:0016020">
    <property type="term" value="C:membrane"/>
    <property type="evidence" value="ECO:0007669"/>
    <property type="project" value="InterPro"/>
</dbReference>
<evidence type="ECO:0000256" key="4">
    <source>
        <dbReference type="SAM" id="Phobius"/>
    </source>
</evidence>
<evidence type="ECO:0000256" key="1">
    <source>
        <dbReference type="ARBA" id="ARBA00023224"/>
    </source>
</evidence>
<dbReference type="Gene3D" id="1.10.287.950">
    <property type="entry name" value="Methyl-accepting chemotaxis protein"/>
    <property type="match status" value="1"/>
</dbReference>
<dbReference type="SMART" id="SM00283">
    <property type="entry name" value="MA"/>
    <property type="match status" value="1"/>
</dbReference>
<keyword evidence="4" id="KW-1133">Transmembrane helix</keyword>